<dbReference type="WBParaSite" id="jg437">
    <property type="protein sequence ID" value="jg437"/>
    <property type="gene ID" value="jg437"/>
</dbReference>
<evidence type="ECO:0000259" key="8">
    <source>
        <dbReference type="PROSITE" id="PS51211"/>
    </source>
</evidence>
<evidence type="ECO:0000313" key="10">
    <source>
        <dbReference type="WBParaSite" id="jg437"/>
    </source>
</evidence>
<comment type="caution">
    <text evidence="5">Lacks conserved residue(s) required for the propagation of feature annotation.</text>
</comment>
<protein>
    <submittedName>
        <fullName evidence="10">Vitellogenin domain-containing protein</fullName>
    </submittedName>
</protein>
<dbReference type="SUPFAM" id="SSF56968">
    <property type="entry name" value="Lipovitellin-phosvitin complex, beta-sheet shell regions"/>
    <property type="match status" value="2"/>
</dbReference>
<dbReference type="GO" id="GO:0005319">
    <property type="term" value="F:lipid transporter activity"/>
    <property type="evidence" value="ECO:0007669"/>
    <property type="project" value="InterPro"/>
</dbReference>
<evidence type="ECO:0000256" key="7">
    <source>
        <dbReference type="SAM" id="SignalP"/>
    </source>
</evidence>
<sequence>MGFSSFLLALLLPFVALSYGLPPSATSFEAGRSYTYSYDSQTATGMILQPDAHHSFGLSNPSNSSSQRSLLRIKAVVNLQFKSSDKHQAILQLSGVRIGAARREVDSPASRLQPWSSFEPKDNHADQEKRDQLQLPVGFRYEKGLVSTIVFDGRDMPWSKNFKKAILTLLQINLEKEHDEDEDIKQGKYASDRQHQSTFTLPETTVEGKCPVTYSIDHTHGGMNVSKHVHLRHCSLTSDISFGFDSIKDDVLQRSTTIRYKLAGQDPTQYGIQRVKAYSHYLFTSPEWSYSSTEQPKDAIQPLLQTNVVSELHFRGSQPSSTNFNQPPGGEEESETLLLNTAESIKEKRLFMYGDADQQLGKRGRQWRGGNTNETPHYAHPAFFKEKERVDQARIVINKILSQSAFEQTKGISTQAVVYIGQLVELLRKCSVKEIEAIYVKYSGDETTAESLTNTPAYGRQNEKARQIVDDCLAAAGTRNALAAFVLKAVMGSIHSSPSDDQAKIMVELCQSSVVNGDSIAKQSCWLTTGALIEEVCRPRPEAMRKQLGNGNDKMCSSAKKEFYVQTLVQNYKSATTTSDKIVALKVIGNAGLDMIPEIDQILQSVPDQDKQLATILQVHALDALRRLRKHMPKKVARFVLPIVLDKKEKSSVRISAFWQLMGCQPVEKSTIDQLIYMLKEEDHSAQLYSFIYTTFETMAASREFSQMHIAKYLTKVMQELPPMYERSRILSMRLNSKQNPMGNPLAINFANIGSHTSLLPLFTSIGLGSPAQSLQKTLPHMVTLCRTASSSATFKRAWSSAKSQTENQQEKCSAWIRSSVHLLYSHGRHRPVLLVADETYLAKLLKQMPENDGLQTSKNIKCNLVLSVGEKWAQIPTSSGLVLKFGHSLPAMASVNGRVQVKSASAASLRLKFQVQPTVRVAHIHTMEVVSPIVAAGVENMQSVETNYPIDLEVESVALTEENESGLRFTFNTPRLQPKK</sequence>
<dbReference type="SMART" id="SM00638">
    <property type="entry name" value="LPD_N"/>
    <property type="match status" value="1"/>
</dbReference>
<evidence type="ECO:0000256" key="3">
    <source>
        <dbReference type="ARBA" id="ARBA00023157"/>
    </source>
</evidence>
<feature type="signal peptide" evidence="7">
    <location>
        <begin position="1"/>
        <end position="20"/>
    </location>
</feature>
<dbReference type="Gene3D" id="2.30.230.10">
    <property type="entry name" value="Lipovitellin, beta-sheet shell regions, chain A"/>
    <property type="match status" value="1"/>
</dbReference>
<dbReference type="InterPro" id="IPR015255">
    <property type="entry name" value="Vitellinogen_open_b-sht"/>
</dbReference>
<dbReference type="Proteomes" id="UP000887574">
    <property type="component" value="Unplaced"/>
</dbReference>
<evidence type="ECO:0000256" key="6">
    <source>
        <dbReference type="SAM" id="MobiDB-lite"/>
    </source>
</evidence>
<dbReference type="InterPro" id="IPR001747">
    <property type="entry name" value="Vitellogenin_N"/>
</dbReference>
<keyword evidence="1 7" id="KW-0732">Signal</keyword>
<evidence type="ECO:0000313" key="9">
    <source>
        <dbReference type="Proteomes" id="UP000887574"/>
    </source>
</evidence>
<evidence type="ECO:0000256" key="1">
    <source>
        <dbReference type="ARBA" id="ARBA00022729"/>
    </source>
</evidence>
<dbReference type="InterPro" id="IPR050733">
    <property type="entry name" value="Vitellogenin/Apolipophorin"/>
</dbReference>
<dbReference type="Gene3D" id="2.20.80.10">
    <property type="entry name" value="Lipovitellin-phosvitin complex, chain A, domain 4"/>
    <property type="match status" value="1"/>
</dbReference>
<dbReference type="SUPFAM" id="SSF48431">
    <property type="entry name" value="Lipovitellin-phosvitin complex, superhelical domain"/>
    <property type="match status" value="1"/>
</dbReference>
<dbReference type="Pfam" id="PF09172">
    <property type="entry name" value="Vit_open_b-sht"/>
    <property type="match status" value="1"/>
</dbReference>
<dbReference type="InterPro" id="IPR015816">
    <property type="entry name" value="Vitellinogen_b-sht_N"/>
</dbReference>
<keyword evidence="4" id="KW-0325">Glycoprotein</keyword>
<evidence type="ECO:0000256" key="5">
    <source>
        <dbReference type="PROSITE-ProRule" id="PRU00557"/>
    </source>
</evidence>
<feature type="domain" description="Vitellogenin" evidence="8">
    <location>
        <begin position="28"/>
        <end position="766"/>
    </location>
</feature>
<dbReference type="Pfam" id="PF01347">
    <property type="entry name" value="Vitellogenin_N"/>
    <property type="match status" value="1"/>
</dbReference>
<dbReference type="PANTHER" id="PTHR23345:SF15">
    <property type="entry name" value="VITELLOGENIN 1-RELATED"/>
    <property type="match status" value="1"/>
</dbReference>
<feature type="compositionally biased region" description="Basic and acidic residues" evidence="6">
    <location>
        <begin position="119"/>
        <end position="129"/>
    </location>
</feature>
<name>A0A915EE65_9BILA</name>
<feature type="region of interest" description="Disordered" evidence="6">
    <location>
        <begin position="105"/>
        <end position="129"/>
    </location>
</feature>
<keyword evidence="9" id="KW-1185">Reference proteome</keyword>
<dbReference type="Gene3D" id="1.25.10.20">
    <property type="entry name" value="Vitellinogen, superhelical"/>
    <property type="match status" value="1"/>
</dbReference>
<reference evidence="10" key="1">
    <citation type="submission" date="2022-11" db="UniProtKB">
        <authorList>
            <consortium name="WormBaseParasite"/>
        </authorList>
    </citation>
    <scope>IDENTIFICATION</scope>
</reference>
<dbReference type="InterPro" id="IPR011030">
    <property type="entry name" value="Lipovitellin_superhlx_dom"/>
</dbReference>
<organism evidence="9 10">
    <name type="scientific">Ditylenchus dipsaci</name>
    <dbReference type="NCBI Taxonomy" id="166011"/>
    <lineage>
        <taxon>Eukaryota</taxon>
        <taxon>Metazoa</taxon>
        <taxon>Ecdysozoa</taxon>
        <taxon>Nematoda</taxon>
        <taxon>Chromadorea</taxon>
        <taxon>Rhabditida</taxon>
        <taxon>Tylenchina</taxon>
        <taxon>Tylenchomorpha</taxon>
        <taxon>Sphaerularioidea</taxon>
        <taxon>Anguinidae</taxon>
        <taxon>Anguininae</taxon>
        <taxon>Ditylenchus</taxon>
    </lineage>
</organism>
<feature type="chain" id="PRO_5037656672" evidence="7">
    <location>
        <begin position="21"/>
        <end position="981"/>
    </location>
</feature>
<keyword evidence="3" id="KW-1015">Disulfide bond</keyword>
<dbReference type="InterPro" id="IPR015819">
    <property type="entry name" value="Lipid_transp_b-sht_shell"/>
</dbReference>
<evidence type="ECO:0000256" key="2">
    <source>
        <dbReference type="ARBA" id="ARBA00022761"/>
    </source>
</evidence>
<accession>A0A915EE65</accession>
<proteinExistence type="predicted"/>
<dbReference type="AlphaFoldDB" id="A0A915EE65"/>
<evidence type="ECO:0000256" key="4">
    <source>
        <dbReference type="ARBA" id="ARBA00023180"/>
    </source>
</evidence>
<dbReference type="PROSITE" id="PS51211">
    <property type="entry name" value="VITELLOGENIN"/>
    <property type="match status" value="1"/>
</dbReference>
<dbReference type="GO" id="GO:0045735">
    <property type="term" value="F:nutrient reservoir activity"/>
    <property type="evidence" value="ECO:0007669"/>
    <property type="project" value="UniProtKB-KW"/>
</dbReference>
<dbReference type="PANTHER" id="PTHR23345">
    <property type="entry name" value="VITELLOGENIN-RELATED"/>
    <property type="match status" value="1"/>
</dbReference>
<keyword evidence="2" id="KW-0758">Storage protein</keyword>